<reference evidence="5" key="1">
    <citation type="submission" date="2018-05" db="EMBL/GenBank/DDBJ databases">
        <authorList>
            <person name="Lanie J.A."/>
            <person name="Ng W.-L."/>
            <person name="Kazmierczak K.M."/>
            <person name="Andrzejewski T.M."/>
            <person name="Davidsen T.M."/>
            <person name="Wayne K.J."/>
            <person name="Tettelin H."/>
            <person name="Glass J.I."/>
            <person name="Rusch D."/>
            <person name="Podicherti R."/>
            <person name="Tsui H.-C.T."/>
            <person name="Winkler M.E."/>
        </authorList>
    </citation>
    <scope>NUCLEOTIDE SEQUENCE</scope>
    <source>
        <strain evidence="5">KNB</strain>
    </source>
</reference>
<dbReference type="SUPFAM" id="SSF53335">
    <property type="entry name" value="S-adenosyl-L-methionine-dependent methyltransferases"/>
    <property type="match status" value="1"/>
</dbReference>
<dbReference type="EC" id="2.1.1.173" evidence="5"/>
<gene>
    <name evidence="5" type="primary">rlmL</name>
    <name evidence="5" type="ORF">NITFAB_0110</name>
</gene>
<dbReference type="EMBL" id="LS423452">
    <property type="protein sequence ID" value="SPS04521.1"/>
    <property type="molecule type" value="Genomic_DNA"/>
</dbReference>
<dbReference type="InterPro" id="IPR054170">
    <property type="entry name" value="RlmL_1st"/>
</dbReference>
<proteinExistence type="predicted"/>
<dbReference type="PANTHER" id="PTHR47313">
    <property type="entry name" value="RIBOSOMAL RNA LARGE SUBUNIT METHYLTRANSFERASE K/L"/>
    <property type="match status" value="1"/>
</dbReference>
<dbReference type="PROSITE" id="PS01261">
    <property type="entry name" value="UPF0020"/>
    <property type="match status" value="1"/>
</dbReference>
<accession>A0A2X0SAP2</accession>
<protein>
    <submittedName>
        <fullName evidence="5">Ribosomal RNA large subunit methyltransferase L</fullName>
        <ecNumber evidence="5">2.1.1.173</ecNumber>
    </submittedName>
</protein>
<dbReference type="CDD" id="cd11715">
    <property type="entry name" value="THUMP_AdoMetMT"/>
    <property type="match status" value="1"/>
</dbReference>
<organism evidence="5">
    <name type="scientific">Candidatus Nitrotoga fabula</name>
    <dbReference type="NCBI Taxonomy" id="2182327"/>
    <lineage>
        <taxon>Bacteria</taxon>
        <taxon>Pseudomonadati</taxon>
        <taxon>Pseudomonadota</taxon>
        <taxon>Betaproteobacteria</taxon>
        <taxon>Nitrosomonadales</taxon>
        <taxon>Gallionellaceae</taxon>
        <taxon>Candidatus Nitrotoga</taxon>
    </lineage>
</organism>
<dbReference type="Gene3D" id="3.30.2130.30">
    <property type="match status" value="1"/>
</dbReference>
<evidence type="ECO:0000313" key="5">
    <source>
        <dbReference type="EMBL" id="SPS04521.1"/>
    </source>
</evidence>
<dbReference type="Gene3D" id="3.40.50.150">
    <property type="entry name" value="Vaccinia Virus protein VP39"/>
    <property type="match status" value="1"/>
</dbReference>
<keyword evidence="2 5" id="KW-0808">Transferase</keyword>
<dbReference type="GO" id="GO:0003723">
    <property type="term" value="F:RNA binding"/>
    <property type="evidence" value="ECO:0007669"/>
    <property type="project" value="UniProtKB-UniRule"/>
</dbReference>
<dbReference type="InterPro" id="IPR053943">
    <property type="entry name" value="RlmKL-like_Mtase_CS"/>
</dbReference>
<dbReference type="Pfam" id="PF22020">
    <property type="entry name" value="RlmL_1st"/>
    <property type="match status" value="1"/>
</dbReference>
<dbReference type="GO" id="GO:0052915">
    <property type="term" value="F:23S rRNA (guanine(2445)-N(2))-methyltransferase activity"/>
    <property type="evidence" value="ECO:0007669"/>
    <property type="project" value="UniProtKB-EC"/>
</dbReference>
<dbReference type="AlphaFoldDB" id="A0A2X0SAP2"/>
<feature type="domain" description="THUMP" evidence="4">
    <location>
        <begin position="44"/>
        <end position="155"/>
    </location>
</feature>
<dbReference type="PANTHER" id="PTHR47313:SF1">
    <property type="entry name" value="RIBOSOMAL RNA LARGE SUBUNIT METHYLTRANSFERASE K_L"/>
    <property type="match status" value="1"/>
</dbReference>
<keyword evidence="1 5" id="KW-0489">Methyltransferase</keyword>
<evidence type="ECO:0000256" key="3">
    <source>
        <dbReference type="PROSITE-ProRule" id="PRU00529"/>
    </source>
</evidence>
<dbReference type="InterPro" id="IPR029063">
    <property type="entry name" value="SAM-dependent_MTases_sf"/>
</dbReference>
<evidence type="ECO:0000256" key="1">
    <source>
        <dbReference type="ARBA" id="ARBA00022603"/>
    </source>
</evidence>
<dbReference type="InterPro" id="IPR004114">
    <property type="entry name" value="THUMP_dom"/>
</dbReference>
<name>A0A2X0SAP2_9PROT</name>
<dbReference type="SMART" id="SM00981">
    <property type="entry name" value="THUMP"/>
    <property type="match status" value="1"/>
</dbReference>
<dbReference type="Pfam" id="PF02926">
    <property type="entry name" value="THUMP"/>
    <property type="match status" value="1"/>
</dbReference>
<dbReference type="PROSITE" id="PS51165">
    <property type="entry name" value="THUMP"/>
    <property type="match status" value="1"/>
</dbReference>
<dbReference type="Pfam" id="PF01170">
    <property type="entry name" value="UPF0020"/>
    <property type="match status" value="1"/>
</dbReference>
<sequence>MSEKFFSPCPRGLETLLASELDSLGAENVRAIDGGAHFTGPFLLSYRINLHSRIASRVLWQVAMANYRNEQDIFELVYSLPWNDWFDVACTIRVKTTAIKSPLKSLDFVTLRIKDAVCDKFRALVGKRPSVDTRSPDIRIHAFLESGCITLYIDTSGEALFKRGVRQYTNVAPLRENLAAGILLLAGWRPGIPLLDPMCGSGTFLIEAALMSLNIAPGMNRSFAFEKLRGFDGEAWGDLRSRAHMEQKPVGPLPIFGSDLYGDELKAAQHNLENLGLMTAVSLKQANVLEISAPASNGVLIANLPYGERMGDLTELQEFYPKLGDVLKKKFGGWTAYLFTSDLRMPKFIRLSVTRRIVLFNGAIECRLFEYKLVTGSNRT</sequence>
<evidence type="ECO:0000256" key="2">
    <source>
        <dbReference type="ARBA" id="ARBA00022679"/>
    </source>
</evidence>
<keyword evidence="3" id="KW-0694">RNA-binding</keyword>
<evidence type="ECO:0000259" key="4">
    <source>
        <dbReference type="PROSITE" id="PS51165"/>
    </source>
</evidence>
<dbReference type="InterPro" id="IPR000241">
    <property type="entry name" value="RlmKL-like_Mtase"/>
</dbReference>
<dbReference type="GO" id="GO:0070043">
    <property type="term" value="F:rRNA (guanine-N7-)-methyltransferase activity"/>
    <property type="evidence" value="ECO:0007669"/>
    <property type="project" value="TreeGrafter"/>
</dbReference>